<dbReference type="InterPro" id="IPR019786">
    <property type="entry name" value="Zinc_finger_PHD-type_CS"/>
</dbReference>
<reference evidence="9 10" key="1">
    <citation type="journal article" date="2020" name="bioRxiv">
        <title>Whole genome comparisons of ergot fungi reveals the divergence and evolution of species within the genus Claviceps are the result of varying mechanisms driving genome evolution and host range expansion.</title>
        <authorList>
            <person name="Wyka S.A."/>
            <person name="Mondo S.J."/>
            <person name="Liu M."/>
            <person name="Dettman J."/>
            <person name="Nalam V."/>
            <person name="Broders K.D."/>
        </authorList>
    </citation>
    <scope>NUCLEOTIDE SEQUENCE [LARGE SCALE GENOMIC DNA]</scope>
    <source>
        <strain evidence="9 10">LM583</strain>
    </source>
</reference>
<gene>
    <name evidence="9" type="ORF">E4U57_006932</name>
</gene>
<dbReference type="SMART" id="SM00249">
    <property type="entry name" value="PHD"/>
    <property type="match status" value="1"/>
</dbReference>
<dbReference type="InterPro" id="IPR037869">
    <property type="entry name" value="Spp1/CFP1"/>
</dbReference>
<dbReference type="SUPFAM" id="SSF57903">
    <property type="entry name" value="FYVE/PHD zinc finger"/>
    <property type="match status" value="1"/>
</dbReference>
<keyword evidence="5" id="KW-0539">Nucleus</keyword>
<evidence type="ECO:0000256" key="3">
    <source>
        <dbReference type="ARBA" id="ARBA00022771"/>
    </source>
</evidence>
<evidence type="ECO:0000259" key="8">
    <source>
        <dbReference type="PROSITE" id="PS50016"/>
    </source>
</evidence>
<dbReference type="PANTHER" id="PTHR46174">
    <property type="entry name" value="CXXC-TYPE ZINC FINGER PROTEIN 1"/>
    <property type="match status" value="1"/>
</dbReference>
<evidence type="ECO:0000256" key="6">
    <source>
        <dbReference type="PROSITE-ProRule" id="PRU00146"/>
    </source>
</evidence>
<evidence type="ECO:0000313" key="10">
    <source>
        <dbReference type="Proteomes" id="UP000742024"/>
    </source>
</evidence>
<comment type="caution">
    <text evidence="9">The sequence shown here is derived from an EMBL/GenBank/DDBJ whole genome shotgun (WGS) entry which is preliminary data.</text>
</comment>
<dbReference type="Gene3D" id="3.30.40.10">
    <property type="entry name" value="Zinc/RING finger domain, C3HC4 (zinc finger)"/>
    <property type="match status" value="1"/>
</dbReference>
<protein>
    <recommendedName>
        <fullName evidence="8">PHD-type domain-containing protein</fullName>
    </recommendedName>
</protein>
<dbReference type="InterPro" id="IPR001965">
    <property type="entry name" value="Znf_PHD"/>
</dbReference>
<evidence type="ECO:0000256" key="2">
    <source>
        <dbReference type="ARBA" id="ARBA00022723"/>
    </source>
</evidence>
<accession>A0ABQ7PHT5</accession>
<keyword evidence="3 6" id="KW-0863">Zinc-finger</keyword>
<feature type="region of interest" description="Disordered" evidence="7">
    <location>
        <begin position="34"/>
        <end position="321"/>
    </location>
</feature>
<evidence type="ECO:0000313" key="9">
    <source>
        <dbReference type="EMBL" id="KAG5962555.1"/>
    </source>
</evidence>
<feature type="domain" description="PHD-type" evidence="8">
    <location>
        <begin position="323"/>
        <end position="374"/>
    </location>
</feature>
<evidence type="ECO:0000256" key="5">
    <source>
        <dbReference type="ARBA" id="ARBA00023242"/>
    </source>
</evidence>
<feature type="compositionally biased region" description="Low complexity" evidence="7">
    <location>
        <begin position="57"/>
        <end position="111"/>
    </location>
</feature>
<dbReference type="InterPro" id="IPR011011">
    <property type="entry name" value="Znf_FYVE_PHD"/>
</dbReference>
<dbReference type="InterPro" id="IPR013083">
    <property type="entry name" value="Znf_RING/FYVE/PHD"/>
</dbReference>
<dbReference type="PROSITE" id="PS50016">
    <property type="entry name" value="ZF_PHD_2"/>
    <property type="match status" value="1"/>
</dbReference>
<evidence type="ECO:0000256" key="1">
    <source>
        <dbReference type="ARBA" id="ARBA00004123"/>
    </source>
</evidence>
<dbReference type="PANTHER" id="PTHR46174:SF1">
    <property type="entry name" value="CXXC-TYPE ZINC FINGER PROTEIN 1"/>
    <property type="match status" value="1"/>
</dbReference>
<dbReference type="Pfam" id="PF00628">
    <property type="entry name" value="PHD"/>
    <property type="match status" value="1"/>
</dbReference>
<evidence type="ECO:0000256" key="4">
    <source>
        <dbReference type="ARBA" id="ARBA00022833"/>
    </source>
</evidence>
<evidence type="ECO:0000256" key="7">
    <source>
        <dbReference type="SAM" id="MobiDB-lite"/>
    </source>
</evidence>
<dbReference type="Proteomes" id="UP000742024">
    <property type="component" value="Unassembled WGS sequence"/>
</dbReference>
<organism evidence="9 10">
    <name type="scientific">Claviceps arundinis</name>
    <dbReference type="NCBI Taxonomy" id="1623583"/>
    <lineage>
        <taxon>Eukaryota</taxon>
        <taxon>Fungi</taxon>
        <taxon>Dikarya</taxon>
        <taxon>Ascomycota</taxon>
        <taxon>Pezizomycotina</taxon>
        <taxon>Sordariomycetes</taxon>
        <taxon>Hypocreomycetidae</taxon>
        <taxon>Hypocreales</taxon>
        <taxon>Clavicipitaceae</taxon>
        <taxon>Claviceps</taxon>
    </lineage>
</organism>
<sequence>MVRPQPAASSNGDSSYPQYTDQVFVPAHFIVSPLPPVSASDRASTVIQSSPPPLPSAEPTAATSTAPSTGTSKAASKTTPKAVSKTTSKAASKAASKSTPKVASKATPKATSKVKSKATSKAKSKVILKATSTVASSVAPAGAPTAAPNAEAATASAPAVASTVAPTEAPNAEAATASAPAVASIVEPTEAPSTETPSIETPTAPSITTAVTAEAPAIATTPASVAAASTVAPTPAPATTPASAETPTATPVASAPAATPAVKSTVTSGHPSRKRGTASAVKRGPKKSKAGEARKSRKISKAGSVTPEADDEAASDDDGSDSGPYCLCRGPDDHRWMICCEGCEDWFHGECIKLNKDIGEHLIEKFICPNCTTEELATIYKKTCALNACRKAARLTQSEASAFCSNEHAQTWWERMVSRLPKAKSRKGLDGQLAQEEFMALLNGNLEAIDAAGLWTLAKTPFSDTNVHTTNGTKQGESALLGTRRDLPHTSSMLTTLASSTTSDGSALNILSHEENEFLDHTAQARLQLNEETVLCHKMFTLIELAQQRRRAAIDAGHFAEDICGYDSRLDVVSARDVFSAFVHSLEGEEVFRQSMLADPLGEDDAVRGMCDRKRCKAHSGWQKTLALGIKHHIREMADEMAAMEDEENIVRAAAEERWKRRQAESNWVEVLNG</sequence>
<keyword evidence="10" id="KW-1185">Reference proteome</keyword>
<keyword evidence="4" id="KW-0862">Zinc</keyword>
<dbReference type="InterPro" id="IPR019787">
    <property type="entry name" value="Znf_PHD-finger"/>
</dbReference>
<feature type="compositionally biased region" description="Acidic residues" evidence="7">
    <location>
        <begin position="308"/>
        <end position="320"/>
    </location>
</feature>
<feature type="compositionally biased region" description="Low complexity" evidence="7">
    <location>
        <begin position="130"/>
        <end position="268"/>
    </location>
</feature>
<name>A0ABQ7PHT5_9HYPO</name>
<proteinExistence type="predicted"/>
<dbReference type="PROSITE" id="PS01359">
    <property type="entry name" value="ZF_PHD_1"/>
    <property type="match status" value="1"/>
</dbReference>
<dbReference type="EMBL" id="SRPR01000065">
    <property type="protein sequence ID" value="KAG5962555.1"/>
    <property type="molecule type" value="Genomic_DNA"/>
</dbReference>
<feature type="compositionally biased region" description="Basic residues" evidence="7">
    <location>
        <begin position="112"/>
        <end position="126"/>
    </location>
</feature>
<keyword evidence="2" id="KW-0479">Metal-binding</keyword>
<comment type="subcellular location">
    <subcellularLocation>
        <location evidence="1">Nucleus</location>
    </subcellularLocation>
</comment>